<dbReference type="PANTHER" id="PTHR36582">
    <property type="entry name" value="ANTITOXIN PARD"/>
    <property type="match status" value="1"/>
</dbReference>
<protein>
    <submittedName>
        <fullName evidence="3">Antitoxin ParD1/3/4</fullName>
    </submittedName>
</protein>
<dbReference type="Pfam" id="PF03693">
    <property type="entry name" value="ParD_antitoxin"/>
    <property type="match status" value="1"/>
</dbReference>
<evidence type="ECO:0000313" key="3">
    <source>
        <dbReference type="EMBL" id="SHM58476.1"/>
    </source>
</evidence>
<dbReference type="SUPFAM" id="SSF47598">
    <property type="entry name" value="Ribbon-helix-helix"/>
    <property type="match status" value="1"/>
</dbReference>
<dbReference type="OrthoDB" id="9815501at2"/>
<dbReference type="RefSeq" id="WP_079734403.1">
    <property type="nucleotide sequence ID" value="NZ_LT670848.1"/>
</dbReference>
<evidence type="ECO:0000313" key="4">
    <source>
        <dbReference type="Proteomes" id="UP000190235"/>
    </source>
</evidence>
<dbReference type="AlphaFoldDB" id="A0A1M7JZN0"/>
<comment type="similarity">
    <text evidence="1">Belongs to the ParD antitoxin family.</text>
</comment>
<evidence type="ECO:0000256" key="1">
    <source>
        <dbReference type="ARBA" id="ARBA00008580"/>
    </source>
</evidence>
<dbReference type="PANTHER" id="PTHR36582:SF2">
    <property type="entry name" value="ANTITOXIN PARD"/>
    <property type="match status" value="1"/>
</dbReference>
<dbReference type="STRING" id="143223.SAMN05878281_1180"/>
<reference evidence="4" key="1">
    <citation type="submission" date="2016-11" db="EMBL/GenBank/DDBJ databases">
        <authorList>
            <person name="Varghese N."/>
            <person name="Submissions S."/>
        </authorList>
    </citation>
    <scope>NUCLEOTIDE SEQUENCE [LARGE SCALE GENOMIC DNA]</scope>
    <source>
        <strain evidence="4">ACAM 48</strain>
    </source>
</reference>
<dbReference type="NCBIfam" id="TIGR02606">
    <property type="entry name" value="antidote_CC2985"/>
    <property type="match status" value="1"/>
</dbReference>
<dbReference type="Proteomes" id="UP000190235">
    <property type="component" value="Chromosome I"/>
</dbReference>
<keyword evidence="4" id="KW-1185">Reference proteome</keyword>
<keyword evidence="2" id="KW-1277">Toxin-antitoxin system</keyword>
<dbReference type="InterPro" id="IPR022789">
    <property type="entry name" value="ParD"/>
</dbReference>
<evidence type="ECO:0000256" key="2">
    <source>
        <dbReference type="ARBA" id="ARBA00022649"/>
    </source>
</evidence>
<dbReference type="InterPro" id="IPR010985">
    <property type="entry name" value="Ribbon_hlx_hlx"/>
</dbReference>
<proteinExistence type="inferred from homology"/>
<dbReference type="InterPro" id="IPR038296">
    <property type="entry name" value="ParD_sf"/>
</dbReference>
<dbReference type="Gene3D" id="6.10.10.120">
    <property type="entry name" value="Antitoxin ParD1-like"/>
    <property type="match status" value="1"/>
</dbReference>
<sequence>MGKNTLISLGDYFEDFINEEVKSGRYNSANEVIQSALRLLEREERKELELVKALEIGEESGFVENFDPKEHLKKLHSNIDE</sequence>
<dbReference type="GO" id="GO:0006355">
    <property type="term" value="P:regulation of DNA-templated transcription"/>
    <property type="evidence" value="ECO:0007669"/>
    <property type="project" value="InterPro"/>
</dbReference>
<dbReference type="EMBL" id="LT670848">
    <property type="protein sequence ID" value="SHM58476.1"/>
    <property type="molecule type" value="Genomic_DNA"/>
</dbReference>
<gene>
    <name evidence="3" type="ORF">SAMN05878281_1180</name>
</gene>
<name>A0A1M7JZN0_9FLAO</name>
<accession>A0A1M7JZN0</accession>
<organism evidence="3 4">
    <name type="scientific">Salegentibacter salegens</name>
    <dbReference type="NCBI Taxonomy" id="143223"/>
    <lineage>
        <taxon>Bacteria</taxon>
        <taxon>Pseudomonadati</taxon>
        <taxon>Bacteroidota</taxon>
        <taxon>Flavobacteriia</taxon>
        <taxon>Flavobacteriales</taxon>
        <taxon>Flavobacteriaceae</taxon>
        <taxon>Salegentibacter</taxon>
    </lineage>
</organism>